<feature type="transmembrane region" description="Helical" evidence="1">
    <location>
        <begin position="312"/>
        <end position="330"/>
    </location>
</feature>
<reference evidence="3" key="1">
    <citation type="submission" date="2017-04" db="EMBL/GenBank/DDBJ databases">
        <authorList>
            <person name="Varghese N."/>
            <person name="Submissions S."/>
        </authorList>
    </citation>
    <scope>NUCLEOTIDE SEQUENCE [LARGE SCALE GENOMIC DNA]</scope>
    <source>
        <strain evidence="3">RKEM611</strain>
    </source>
</reference>
<dbReference type="RefSeq" id="WP_132325613.1">
    <property type="nucleotide sequence ID" value="NZ_FWZT01000035.1"/>
</dbReference>
<evidence type="ECO:0000313" key="3">
    <source>
        <dbReference type="Proteomes" id="UP000192907"/>
    </source>
</evidence>
<feature type="transmembrane region" description="Helical" evidence="1">
    <location>
        <begin position="187"/>
        <end position="208"/>
    </location>
</feature>
<dbReference type="STRING" id="1513793.SAMN06296036_13515"/>
<gene>
    <name evidence="2" type="ORF">SAMN06296036_13515</name>
</gene>
<keyword evidence="1" id="KW-1133">Transmembrane helix</keyword>
<dbReference type="AlphaFoldDB" id="A0A1Y6CPT4"/>
<proteinExistence type="predicted"/>
<keyword evidence="1" id="KW-0472">Membrane</keyword>
<evidence type="ECO:0000313" key="2">
    <source>
        <dbReference type="EMBL" id="SMF80455.1"/>
    </source>
</evidence>
<evidence type="ECO:0000256" key="1">
    <source>
        <dbReference type="SAM" id="Phobius"/>
    </source>
</evidence>
<name>A0A1Y6CPT4_9BACT</name>
<keyword evidence="1" id="KW-0812">Transmembrane</keyword>
<accession>A0A1Y6CPT4</accession>
<feature type="transmembrane region" description="Helical" evidence="1">
    <location>
        <begin position="154"/>
        <end position="175"/>
    </location>
</feature>
<dbReference type="Proteomes" id="UP000192907">
    <property type="component" value="Unassembled WGS sequence"/>
</dbReference>
<feature type="transmembrane region" description="Helical" evidence="1">
    <location>
        <begin position="124"/>
        <end position="142"/>
    </location>
</feature>
<sequence>MSLHNTESTYPVDFQNLYRSADEKTRGRFRARKSYWLNKNHSEEEAISKALEVFQTSTTVEIKPITSKYEPTESEVKAVVKQLMSIQNSAKVIDFPSKDQNEQELPSNHFSLSKILSKVTRYTFIKLALYSLIVPVTAVMIQEALRSASLEENFLTLVSWVLAIVTDYIALDHFSKAKEPMKRGEDLLNLSIASLILIANLVGAYLLFGKQLNLESTALKSSEISAVEADLQKAEGEASQAEANYLVKKWPKAVDPKTCEAGSSSNCGPMYAAGSKQEKVAYIAAKSQLEKLKQKQASLINSHPNNSTKTDFWWHLGYYAFIWFLLLSVIRLEKISRRRSNAVAA</sequence>
<protein>
    <submittedName>
        <fullName evidence="2">Uncharacterized protein</fullName>
    </submittedName>
</protein>
<keyword evidence="3" id="KW-1185">Reference proteome</keyword>
<organism evidence="2 3">
    <name type="scientific">Pseudobacteriovorax antillogorgiicola</name>
    <dbReference type="NCBI Taxonomy" id="1513793"/>
    <lineage>
        <taxon>Bacteria</taxon>
        <taxon>Pseudomonadati</taxon>
        <taxon>Bdellovibrionota</taxon>
        <taxon>Oligoflexia</taxon>
        <taxon>Oligoflexales</taxon>
        <taxon>Pseudobacteriovoracaceae</taxon>
        <taxon>Pseudobacteriovorax</taxon>
    </lineage>
</organism>
<dbReference type="EMBL" id="FWZT01000035">
    <property type="protein sequence ID" value="SMF80455.1"/>
    <property type="molecule type" value="Genomic_DNA"/>
</dbReference>